<dbReference type="InterPro" id="IPR025751">
    <property type="entry name" value="RsbRD_N_dom"/>
</dbReference>
<gene>
    <name evidence="5" type="ORF">OHB35_11980</name>
</gene>
<evidence type="ECO:0000259" key="4">
    <source>
        <dbReference type="Pfam" id="PF17853"/>
    </source>
</evidence>
<keyword evidence="6" id="KW-1185">Reference proteome</keyword>
<evidence type="ECO:0000259" key="3">
    <source>
        <dbReference type="Pfam" id="PF14361"/>
    </source>
</evidence>
<feature type="domain" description="CdaR GGDEF-like" evidence="4">
    <location>
        <begin position="174"/>
        <end position="267"/>
    </location>
</feature>
<dbReference type="InterPro" id="IPR025736">
    <property type="entry name" value="PucR_C-HTH_dom"/>
</dbReference>
<dbReference type="Proteomes" id="UP001340816">
    <property type="component" value="Chromosome"/>
</dbReference>
<dbReference type="InterPro" id="IPR042070">
    <property type="entry name" value="PucR_C-HTH_sf"/>
</dbReference>
<evidence type="ECO:0000259" key="2">
    <source>
        <dbReference type="Pfam" id="PF13556"/>
    </source>
</evidence>
<name>A0ABZ1H9T1_STRPH</name>
<dbReference type="Pfam" id="PF17853">
    <property type="entry name" value="GGDEF_2"/>
    <property type="match status" value="1"/>
</dbReference>
<sequence length="385" mass="41228">MKDLADRRRESLPRWRELVSAMTDEVDALVETFLGRVENIPGYRAGPVSEEQLQESAHSSLALILSAVATDSTTTQLSSLPGELGRLRARQGVPGEDLVAAVQLDFGVIWSAMLARARDSDMAVLALHVENLWSVVDDYARAVQQSYLEERALMAAATRDEQLTYLAELLGPAGRSPRNVRNIARALGVDADATFSVVVADAAASHHAHRAAAQLTTLGEQLFVLNQPGRVVVMWPASRPGGQPDPQLRQLQGMAGGLVPDVAGLGAVPGAAATAFEICRTLRPGENGLVTLAQAWTRVTKSRLDERHGFSDALLAGLGAVPEPEREVIVETVRAYLATGSLSASAERLYCHRNTVLNRLGRFQKLTGLDVTVPDQAAVALVALA</sequence>
<dbReference type="RefSeq" id="WP_326758703.1">
    <property type="nucleotide sequence ID" value="NZ_CP108011.1"/>
</dbReference>
<dbReference type="EMBL" id="CP109135">
    <property type="protein sequence ID" value="WSD13898.1"/>
    <property type="molecule type" value="Genomic_DNA"/>
</dbReference>
<protein>
    <submittedName>
        <fullName evidence="5">Helix-turn-helix domain-containing protein</fullName>
    </submittedName>
</protein>
<evidence type="ECO:0000313" key="6">
    <source>
        <dbReference type="Proteomes" id="UP001340816"/>
    </source>
</evidence>
<comment type="similarity">
    <text evidence="1">Belongs to the CdaR family.</text>
</comment>
<dbReference type="Pfam" id="PF14361">
    <property type="entry name" value="RsbRD_N"/>
    <property type="match status" value="1"/>
</dbReference>
<dbReference type="InterPro" id="IPR051448">
    <property type="entry name" value="CdaR-like_regulators"/>
</dbReference>
<organism evidence="5 6">
    <name type="scientific">Streptomyces phaeochromogenes</name>
    <dbReference type="NCBI Taxonomy" id="1923"/>
    <lineage>
        <taxon>Bacteria</taxon>
        <taxon>Bacillati</taxon>
        <taxon>Actinomycetota</taxon>
        <taxon>Actinomycetes</taxon>
        <taxon>Kitasatosporales</taxon>
        <taxon>Streptomycetaceae</taxon>
        <taxon>Streptomyces</taxon>
        <taxon>Streptomyces phaeochromogenes group</taxon>
    </lineage>
</organism>
<proteinExistence type="inferred from homology"/>
<evidence type="ECO:0000256" key="1">
    <source>
        <dbReference type="ARBA" id="ARBA00006754"/>
    </source>
</evidence>
<dbReference type="Pfam" id="PF13556">
    <property type="entry name" value="HTH_30"/>
    <property type="match status" value="1"/>
</dbReference>
<dbReference type="PANTHER" id="PTHR33744:SF1">
    <property type="entry name" value="DNA-BINDING TRANSCRIPTIONAL ACTIVATOR ADER"/>
    <property type="match status" value="1"/>
</dbReference>
<dbReference type="Gene3D" id="1.10.10.2840">
    <property type="entry name" value="PucR C-terminal helix-turn-helix domain"/>
    <property type="match status" value="1"/>
</dbReference>
<evidence type="ECO:0000313" key="5">
    <source>
        <dbReference type="EMBL" id="WSD13898.1"/>
    </source>
</evidence>
<feature type="domain" description="RsbT co-antagonist protein RsbRD N-terminal" evidence="3">
    <location>
        <begin position="38"/>
        <end position="161"/>
    </location>
</feature>
<feature type="domain" description="PucR C-terminal helix-turn-helix" evidence="2">
    <location>
        <begin position="330"/>
        <end position="384"/>
    </location>
</feature>
<dbReference type="InterPro" id="IPR041522">
    <property type="entry name" value="CdaR_GGDEF"/>
</dbReference>
<dbReference type="PANTHER" id="PTHR33744">
    <property type="entry name" value="CARBOHYDRATE DIACID REGULATOR"/>
    <property type="match status" value="1"/>
</dbReference>
<reference evidence="5 6" key="1">
    <citation type="submission" date="2022-10" db="EMBL/GenBank/DDBJ databases">
        <title>The complete genomes of actinobacterial strains from the NBC collection.</title>
        <authorList>
            <person name="Joergensen T.S."/>
            <person name="Alvarez Arevalo M."/>
            <person name="Sterndorff E.B."/>
            <person name="Faurdal D."/>
            <person name="Vuksanovic O."/>
            <person name="Mourched A.-S."/>
            <person name="Charusanti P."/>
            <person name="Shaw S."/>
            <person name="Blin K."/>
            <person name="Weber T."/>
        </authorList>
    </citation>
    <scope>NUCLEOTIDE SEQUENCE [LARGE SCALE GENOMIC DNA]</scope>
    <source>
        <strain evidence="5 6">NBC 01752</strain>
    </source>
</reference>
<accession>A0ABZ1H9T1</accession>